<reference evidence="3" key="1">
    <citation type="submission" date="2018-06" db="EMBL/GenBank/DDBJ databases">
        <title>Paenibacillus xerothermodurans sp. nov. an extremely dry heat resistant spore forming bacterium isolated from the soil of Cape Canaveral, Florida.</title>
        <authorList>
            <person name="Seuylemezian A."/>
            <person name="Kaur N."/>
            <person name="Patil P."/>
            <person name="Patil P."/>
            <person name="Mayilraj S."/>
            <person name="Vaishampayan P."/>
        </authorList>
    </citation>
    <scope>NUCLEOTIDE SEQUENCE [LARGE SCALE GENOMIC DNA]</scope>
    <source>
        <strain evidence="3">ATCC 27380</strain>
    </source>
</reference>
<dbReference type="AlphaFoldDB" id="A0A2W1NDK1"/>
<dbReference type="GO" id="GO:0019748">
    <property type="term" value="P:secondary metabolic process"/>
    <property type="evidence" value="ECO:0007669"/>
    <property type="project" value="TreeGrafter"/>
</dbReference>
<name>A0A2W1NDK1_PAEXE</name>
<dbReference type="InterPro" id="IPR006680">
    <property type="entry name" value="Amidohydro-rel"/>
</dbReference>
<sequence>MALKGFKVVDTDAHYLEPIDQLADYVDDVWKSRIKGVSPTRLLPMTLGDRMMEGRIRREDMDYNYQIGANKDGEIRAAMNRLNIDASIFVPNHLIAMGHTPVRDLVVALCNGYIDYMLDKVVDPDAGIYTMVIVPWQDPEEGAKIIDRTAHHPGVVGVCFMCSGANPPLGDIRYDPVYQAAERHDLPMVFHSAPGLTLVEGASPADGFQRLIESHSIGFAVSNMVQLTSLLMQGIPERYPKLKFVFQESGLFWVPMMMYRLDEYYLKRRLEAPLLKALPSEYMLDRFYFGSQPIEMPKQMRHLQAVFDMANGYDHFMYASDYPHFDYDDPSVAFRMPFLDNEARAKFLAGNAMKIFNLRKGGVKRWENT</sequence>
<dbReference type="PANTHER" id="PTHR21240">
    <property type="entry name" value="2-AMINO-3-CARBOXYLMUCONATE-6-SEMIALDEHYDE DECARBOXYLASE"/>
    <property type="match status" value="1"/>
</dbReference>
<dbReference type="GO" id="GO:0005737">
    <property type="term" value="C:cytoplasm"/>
    <property type="evidence" value="ECO:0007669"/>
    <property type="project" value="TreeGrafter"/>
</dbReference>
<dbReference type="SUPFAM" id="SSF51556">
    <property type="entry name" value="Metallo-dependent hydrolases"/>
    <property type="match status" value="1"/>
</dbReference>
<dbReference type="Pfam" id="PF04909">
    <property type="entry name" value="Amidohydro_2"/>
    <property type="match status" value="1"/>
</dbReference>
<dbReference type="Gene3D" id="3.20.20.140">
    <property type="entry name" value="Metal-dependent hydrolases"/>
    <property type="match status" value="1"/>
</dbReference>
<dbReference type="EMBL" id="NHRJ02000002">
    <property type="protein sequence ID" value="PZE21690.1"/>
    <property type="molecule type" value="Genomic_DNA"/>
</dbReference>
<dbReference type="InterPro" id="IPR032465">
    <property type="entry name" value="ACMSD"/>
</dbReference>
<comment type="caution">
    <text evidence="3">The sequence shown here is derived from an EMBL/GenBank/DDBJ whole genome shotgun (WGS) entry which is preliminary data.</text>
</comment>
<accession>A0A2W1NDK1</accession>
<evidence type="ECO:0000259" key="2">
    <source>
        <dbReference type="Pfam" id="PF04909"/>
    </source>
</evidence>
<gene>
    <name evidence="3" type="ORF">CBW46_004520</name>
</gene>
<evidence type="ECO:0000256" key="1">
    <source>
        <dbReference type="ARBA" id="ARBA00023239"/>
    </source>
</evidence>
<dbReference type="GO" id="GO:0016787">
    <property type="term" value="F:hydrolase activity"/>
    <property type="evidence" value="ECO:0007669"/>
    <property type="project" value="UniProtKB-KW"/>
</dbReference>
<dbReference type="PANTHER" id="PTHR21240:SF28">
    <property type="entry name" value="ISO-OROTATE DECARBOXYLASE (EUROFUNG)"/>
    <property type="match status" value="1"/>
</dbReference>
<dbReference type="InterPro" id="IPR032466">
    <property type="entry name" value="Metal_Hydrolase"/>
</dbReference>
<proteinExistence type="predicted"/>
<evidence type="ECO:0000313" key="4">
    <source>
        <dbReference type="Proteomes" id="UP000214746"/>
    </source>
</evidence>
<organism evidence="3 4">
    <name type="scientific">Paenibacillus xerothermodurans</name>
    <dbReference type="NCBI Taxonomy" id="1977292"/>
    <lineage>
        <taxon>Bacteria</taxon>
        <taxon>Bacillati</taxon>
        <taxon>Bacillota</taxon>
        <taxon>Bacilli</taxon>
        <taxon>Bacillales</taxon>
        <taxon>Paenibacillaceae</taxon>
        <taxon>Paenibacillus</taxon>
    </lineage>
</organism>
<protein>
    <submittedName>
        <fullName evidence="3">Amidohydrolase</fullName>
    </submittedName>
</protein>
<dbReference type="RefSeq" id="WP_089198832.1">
    <property type="nucleotide sequence ID" value="NZ_NHRJ02000002.1"/>
</dbReference>
<dbReference type="GO" id="GO:0016831">
    <property type="term" value="F:carboxy-lyase activity"/>
    <property type="evidence" value="ECO:0007669"/>
    <property type="project" value="InterPro"/>
</dbReference>
<feature type="domain" description="Amidohydrolase-related" evidence="2">
    <location>
        <begin position="102"/>
        <end position="358"/>
    </location>
</feature>
<keyword evidence="4" id="KW-1185">Reference proteome</keyword>
<evidence type="ECO:0000313" key="3">
    <source>
        <dbReference type="EMBL" id="PZE21690.1"/>
    </source>
</evidence>
<keyword evidence="1" id="KW-0456">Lyase</keyword>
<dbReference type="OrthoDB" id="9777673at2"/>
<dbReference type="Proteomes" id="UP000214746">
    <property type="component" value="Unassembled WGS sequence"/>
</dbReference>